<name>A0A157SZI1_SACSO</name>
<protein>
    <submittedName>
        <fullName evidence="1">Conserved IS element protein</fullName>
    </submittedName>
</protein>
<proteinExistence type="predicted"/>
<dbReference type="EMBL" id="LT549890">
    <property type="protein sequence ID" value="SAI84078.1"/>
    <property type="molecule type" value="Genomic_DNA"/>
</dbReference>
<dbReference type="PATRIC" id="fig|2287.9.peg.532"/>
<gene>
    <name evidence="1" type="ORF">SSOP1_0523</name>
</gene>
<accession>A0A157SZI1</accession>
<reference evidence="2" key="1">
    <citation type="submission" date="2016-04" db="EMBL/GenBank/DDBJ databases">
        <authorList>
            <person name="Shah S.A."/>
            <person name="Garrett R.A."/>
        </authorList>
    </citation>
    <scope>NUCLEOTIDE SEQUENCE [LARGE SCALE GENOMIC DNA]</scope>
    <source>
        <strain evidence="2">ATCC 35091 / DSM 1616 / JCM 8930 / NBRC 15331 / P1</strain>
    </source>
</reference>
<dbReference type="AlphaFoldDB" id="A0A157SZI1"/>
<evidence type="ECO:0000313" key="2">
    <source>
        <dbReference type="Proteomes" id="UP000076770"/>
    </source>
</evidence>
<dbReference type="Proteomes" id="UP000076770">
    <property type="component" value="Chromosome i"/>
</dbReference>
<sequence length="50" mass="5803">MKDHMVVSPVNPNESLHSSLRDRLVHFKRTTKAVNRSISTMMYYIVLVLS</sequence>
<evidence type="ECO:0000313" key="1">
    <source>
        <dbReference type="EMBL" id="SAI84078.1"/>
    </source>
</evidence>
<organism evidence="1 2">
    <name type="scientific">Saccharolobus solfataricus</name>
    <name type="common">Sulfolobus solfataricus</name>
    <dbReference type="NCBI Taxonomy" id="2287"/>
    <lineage>
        <taxon>Archaea</taxon>
        <taxon>Thermoproteota</taxon>
        <taxon>Thermoprotei</taxon>
        <taxon>Sulfolobales</taxon>
        <taxon>Sulfolobaceae</taxon>
        <taxon>Saccharolobus</taxon>
    </lineage>
</organism>